<dbReference type="Pfam" id="PF00106">
    <property type="entry name" value="adh_short"/>
    <property type="match status" value="1"/>
</dbReference>
<evidence type="ECO:0000256" key="3">
    <source>
        <dbReference type="RuleBase" id="RU000363"/>
    </source>
</evidence>
<dbReference type="Gene3D" id="3.40.50.720">
    <property type="entry name" value="NAD(P)-binding Rossmann-like Domain"/>
    <property type="match status" value="1"/>
</dbReference>
<evidence type="ECO:0000256" key="1">
    <source>
        <dbReference type="ARBA" id="ARBA00006484"/>
    </source>
</evidence>
<keyword evidence="2" id="KW-0560">Oxidoreductase</keyword>
<dbReference type="RefSeq" id="WP_107137821.1">
    <property type="nucleotide sequence ID" value="NZ_PYSV01000007.1"/>
</dbReference>
<dbReference type="SUPFAM" id="SSF51735">
    <property type="entry name" value="NAD(P)-binding Rossmann-fold domains"/>
    <property type="match status" value="1"/>
</dbReference>
<name>A0A2T3W8S5_9DEIO</name>
<protein>
    <submittedName>
        <fullName evidence="4">Short-chain dehydrogenase</fullName>
    </submittedName>
</protein>
<gene>
    <name evidence="4" type="ORF">C8263_09225</name>
</gene>
<dbReference type="CDD" id="cd05233">
    <property type="entry name" value="SDR_c"/>
    <property type="match status" value="1"/>
</dbReference>
<reference evidence="4 5" key="1">
    <citation type="submission" date="2018-03" db="EMBL/GenBank/DDBJ databases">
        <title>Draft genome of Deinococcus sp. OD32.</title>
        <authorList>
            <person name="Wang X.-P."/>
            <person name="Du Z.-J."/>
        </authorList>
    </citation>
    <scope>NUCLEOTIDE SEQUENCE [LARGE SCALE GENOMIC DNA]</scope>
    <source>
        <strain evidence="4 5">OD32</strain>
    </source>
</reference>
<proteinExistence type="inferred from homology"/>
<dbReference type="GO" id="GO:0016491">
    <property type="term" value="F:oxidoreductase activity"/>
    <property type="evidence" value="ECO:0007669"/>
    <property type="project" value="UniProtKB-KW"/>
</dbReference>
<dbReference type="InterPro" id="IPR002347">
    <property type="entry name" value="SDR_fam"/>
</dbReference>
<dbReference type="PANTHER" id="PTHR43115">
    <property type="entry name" value="DEHYDROGENASE/REDUCTASE SDR FAMILY MEMBER 11"/>
    <property type="match status" value="1"/>
</dbReference>
<dbReference type="AlphaFoldDB" id="A0A2T3W8S5"/>
<dbReference type="PRINTS" id="PR00080">
    <property type="entry name" value="SDRFAMILY"/>
</dbReference>
<sequence>MSEQSMQGRVVAVTGASKGIGLAVVQALVAQGAQVLGGARDVQGLQVPGAEFRALDVTDPDSVADFAARARELGVDALVNNAGVGRFMPLQAITPQDYRQVMDTNVLGTILTTGALVEHFQGRHARGLGSQVINVTSDVSGRTFASGALYTASKFAQRAVTHALAYEGQGYGLRVTEIRPGMVDTYFGDTQQGEPHKAAWLRPGDVAQAVLYALSAPAHLRVDEVLLHPTVQEVAYP</sequence>
<dbReference type="PANTHER" id="PTHR43115:SF4">
    <property type="entry name" value="DEHYDROGENASE_REDUCTASE SDR FAMILY MEMBER 11"/>
    <property type="match status" value="1"/>
</dbReference>
<comment type="caution">
    <text evidence="4">The sequence shown here is derived from an EMBL/GenBank/DDBJ whole genome shotgun (WGS) entry which is preliminary data.</text>
</comment>
<dbReference type="EMBL" id="PYSV01000007">
    <property type="protein sequence ID" value="PTA68227.1"/>
    <property type="molecule type" value="Genomic_DNA"/>
</dbReference>
<organism evidence="4 5">
    <name type="scientific">Deinococcus arcticus</name>
    <dbReference type="NCBI Taxonomy" id="2136176"/>
    <lineage>
        <taxon>Bacteria</taxon>
        <taxon>Thermotogati</taxon>
        <taxon>Deinococcota</taxon>
        <taxon>Deinococci</taxon>
        <taxon>Deinococcales</taxon>
        <taxon>Deinococcaceae</taxon>
        <taxon>Deinococcus</taxon>
    </lineage>
</organism>
<evidence type="ECO:0000313" key="4">
    <source>
        <dbReference type="EMBL" id="PTA68227.1"/>
    </source>
</evidence>
<keyword evidence="5" id="KW-1185">Reference proteome</keyword>
<comment type="similarity">
    <text evidence="1 3">Belongs to the short-chain dehydrogenases/reductases (SDR) family.</text>
</comment>
<dbReference type="Proteomes" id="UP000240317">
    <property type="component" value="Unassembled WGS sequence"/>
</dbReference>
<evidence type="ECO:0000313" key="5">
    <source>
        <dbReference type="Proteomes" id="UP000240317"/>
    </source>
</evidence>
<dbReference type="PRINTS" id="PR00081">
    <property type="entry name" value="GDHRDH"/>
</dbReference>
<dbReference type="InterPro" id="IPR036291">
    <property type="entry name" value="NAD(P)-bd_dom_sf"/>
</dbReference>
<accession>A0A2T3W8S5</accession>
<evidence type="ECO:0000256" key="2">
    <source>
        <dbReference type="ARBA" id="ARBA00023002"/>
    </source>
</evidence>
<dbReference type="OrthoDB" id="9775296at2"/>